<feature type="transmembrane region" description="Helical" evidence="5">
    <location>
        <begin position="246"/>
        <end position="268"/>
    </location>
</feature>
<keyword evidence="8" id="KW-1185">Reference proteome</keyword>
<keyword evidence="3 5" id="KW-1133">Transmembrane helix</keyword>
<dbReference type="InterPro" id="IPR020846">
    <property type="entry name" value="MFS_dom"/>
</dbReference>
<dbReference type="PANTHER" id="PTHR23521:SF3">
    <property type="entry name" value="MFS TRANSPORTER"/>
    <property type="match status" value="1"/>
</dbReference>
<dbReference type="InterPro" id="IPR011701">
    <property type="entry name" value="MFS"/>
</dbReference>
<proteinExistence type="predicted"/>
<dbReference type="CDD" id="cd17477">
    <property type="entry name" value="MFS_YcaD_like"/>
    <property type="match status" value="1"/>
</dbReference>
<feature type="transmembrane region" description="Helical" evidence="5">
    <location>
        <begin position="24"/>
        <end position="43"/>
    </location>
</feature>
<dbReference type="Pfam" id="PF07690">
    <property type="entry name" value="MFS_1"/>
    <property type="match status" value="1"/>
</dbReference>
<organism evidence="7 8">
    <name type="scientific">Maritalea porphyrae</name>
    <dbReference type="NCBI Taxonomy" id="880732"/>
    <lineage>
        <taxon>Bacteria</taxon>
        <taxon>Pseudomonadati</taxon>
        <taxon>Pseudomonadota</taxon>
        <taxon>Alphaproteobacteria</taxon>
        <taxon>Hyphomicrobiales</taxon>
        <taxon>Devosiaceae</taxon>
        <taxon>Maritalea</taxon>
    </lineage>
</organism>
<evidence type="ECO:0000256" key="4">
    <source>
        <dbReference type="ARBA" id="ARBA00023136"/>
    </source>
</evidence>
<keyword evidence="2 5" id="KW-0812">Transmembrane</keyword>
<dbReference type="InterPro" id="IPR005828">
    <property type="entry name" value="MFS_sugar_transport-like"/>
</dbReference>
<gene>
    <name evidence="7" type="ORF">GCM10007879_00890</name>
</gene>
<feature type="transmembrane region" description="Helical" evidence="5">
    <location>
        <begin position="140"/>
        <end position="163"/>
    </location>
</feature>
<dbReference type="InterPro" id="IPR047200">
    <property type="entry name" value="MFS_YcaD-like"/>
</dbReference>
<evidence type="ECO:0000256" key="5">
    <source>
        <dbReference type="SAM" id="Phobius"/>
    </source>
</evidence>
<dbReference type="PANTHER" id="PTHR23521">
    <property type="entry name" value="TRANSPORTER MFS SUPERFAMILY"/>
    <property type="match status" value="1"/>
</dbReference>
<feature type="transmembrane region" description="Helical" evidence="5">
    <location>
        <begin position="340"/>
        <end position="361"/>
    </location>
</feature>
<evidence type="ECO:0000313" key="7">
    <source>
        <dbReference type="EMBL" id="GLQ15840.1"/>
    </source>
</evidence>
<evidence type="ECO:0000259" key="6">
    <source>
        <dbReference type="PROSITE" id="PS50850"/>
    </source>
</evidence>
<comment type="subcellular location">
    <subcellularLocation>
        <location evidence="1">Membrane</location>
    </subcellularLocation>
</comment>
<name>A0ABQ5UKM8_9HYPH</name>
<dbReference type="InterPro" id="IPR036259">
    <property type="entry name" value="MFS_trans_sf"/>
</dbReference>
<dbReference type="SUPFAM" id="SSF103473">
    <property type="entry name" value="MFS general substrate transporter"/>
    <property type="match status" value="1"/>
</dbReference>
<evidence type="ECO:0000256" key="3">
    <source>
        <dbReference type="ARBA" id="ARBA00022989"/>
    </source>
</evidence>
<protein>
    <submittedName>
        <fullName evidence="7">MFS transporter</fullName>
    </submittedName>
</protein>
<evidence type="ECO:0000256" key="2">
    <source>
        <dbReference type="ARBA" id="ARBA00022692"/>
    </source>
</evidence>
<dbReference type="Proteomes" id="UP001161405">
    <property type="component" value="Unassembled WGS sequence"/>
</dbReference>
<reference evidence="7" key="1">
    <citation type="journal article" date="2014" name="Int. J. Syst. Evol. Microbiol.">
        <title>Complete genome of a new Firmicutes species belonging to the dominant human colonic microbiota ('Ruminococcus bicirculans') reveals two chromosomes and a selective capacity to utilize plant glucans.</title>
        <authorList>
            <consortium name="NISC Comparative Sequencing Program"/>
            <person name="Wegmann U."/>
            <person name="Louis P."/>
            <person name="Goesmann A."/>
            <person name="Henrissat B."/>
            <person name="Duncan S.H."/>
            <person name="Flint H.J."/>
        </authorList>
    </citation>
    <scope>NUCLEOTIDE SEQUENCE</scope>
    <source>
        <strain evidence="7">NBRC 107169</strain>
    </source>
</reference>
<dbReference type="EMBL" id="BSNI01000001">
    <property type="protein sequence ID" value="GLQ15840.1"/>
    <property type="molecule type" value="Genomic_DNA"/>
</dbReference>
<feature type="transmembrane region" description="Helical" evidence="5">
    <location>
        <begin position="184"/>
        <end position="207"/>
    </location>
</feature>
<evidence type="ECO:0000313" key="8">
    <source>
        <dbReference type="Proteomes" id="UP001161405"/>
    </source>
</evidence>
<feature type="transmembrane region" description="Helical" evidence="5">
    <location>
        <begin position="55"/>
        <end position="74"/>
    </location>
</feature>
<evidence type="ECO:0000256" key="1">
    <source>
        <dbReference type="ARBA" id="ARBA00004370"/>
    </source>
</evidence>
<keyword evidence="4 5" id="KW-0472">Membrane</keyword>
<comment type="caution">
    <text evidence="7">The sequence shown here is derived from an EMBL/GenBank/DDBJ whole genome shotgun (WGS) entry which is preliminary data.</text>
</comment>
<feature type="transmembrane region" description="Helical" evidence="5">
    <location>
        <begin position="219"/>
        <end position="239"/>
    </location>
</feature>
<dbReference type="PROSITE" id="PS50850">
    <property type="entry name" value="MFS"/>
    <property type="match status" value="1"/>
</dbReference>
<feature type="transmembrane region" description="Helical" evidence="5">
    <location>
        <begin position="274"/>
        <end position="294"/>
    </location>
</feature>
<accession>A0ABQ5UKM8</accession>
<feature type="transmembrane region" description="Helical" evidence="5">
    <location>
        <begin position="113"/>
        <end position="134"/>
    </location>
</feature>
<feature type="transmembrane region" description="Helical" evidence="5">
    <location>
        <begin position="306"/>
        <end position="328"/>
    </location>
</feature>
<sequence length="390" mass="41258">MVSNGLLSTILTIRAQEIGFSETIIGFVQSGYPIGFIFSCFITPRLIAQSGHVRVFAALVSIASTSALVHLITYDPYSWGAMRVLSGFCFSGIYIVAESWLNSLSDNKNRGSLLSTYFVVQTAGYMVGQMMLGLSRPGEIGLFIFVSVLLSFALVPILIAATTQPSNDEPQRVTVVELFNFSPMAMIGGFATGVANGGLVFVTALYARSVGLSVSATGYLLAVSTLGGLLLQFPLGTLSDKIDRRLVIAGSATVTLIVCLAMLLVPGAQTNTPSLFAGFLLLGGFTLPLYSICMAHMNDHLKPQQLVAASSTLVLVFAAGMVLGPIVGSITLDQFGANGMFMMYIVVAATLAGTGIHRILLSDKKIVDGRDIVPIASTITPEATQIQMDD</sequence>
<reference evidence="7" key="2">
    <citation type="submission" date="2023-01" db="EMBL/GenBank/DDBJ databases">
        <title>Draft genome sequence of Maritalea porphyrae strain NBRC 107169.</title>
        <authorList>
            <person name="Sun Q."/>
            <person name="Mori K."/>
        </authorList>
    </citation>
    <scope>NUCLEOTIDE SEQUENCE</scope>
    <source>
        <strain evidence="7">NBRC 107169</strain>
    </source>
</reference>
<dbReference type="Gene3D" id="1.20.1250.20">
    <property type="entry name" value="MFS general substrate transporter like domains"/>
    <property type="match status" value="2"/>
</dbReference>
<feature type="domain" description="Major facilitator superfamily (MFS) profile" evidence="6">
    <location>
        <begin position="181"/>
        <end position="390"/>
    </location>
</feature>
<feature type="transmembrane region" description="Helical" evidence="5">
    <location>
        <begin position="80"/>
        <end position="101"/>
    </location>
</feature>
<dbReference type="Pfam" id="PF00083">
    <property type="entry name" value="Sugar_tr"/>
    <property type="match status" value="1"/>
</dbReference>